<dbReference type="RefSeq" id="WP_278315916.1">
    <property type="nucleotide sequence ID" value="NZ_CP121464.1"/>
</dbReference>
<dbReference type="SUPFAM" id="SSF51735">
    <property type="entry name" value="NAD(P)-binding Rossmann-fold domains"/>
    <property type="match status" value="1"/>
</dbReference>
<keyword evidence="3" id="KW-1185">Reference proteome</keyword>
<evidence type="ECO:0000259" key="1">
    <source>
        <dbReference type="Pfam" id="PF13460"/>
    </source>
</evidence>
<feature type="domain" description="NAD(P)-binding" evidence="1">
    <location>
        <begin position="8"/>
        <end position="189"/>
    </location>
</feature>
<evidence type="ECO:0000313" key="3">
    <source>
        <dbReference type="Proteomes" id="UP001219584"/>
    </source>
</evidence>
<dbReference type="PANTHER" id="PTHR43355">
    <property type="entry name" value="FLAVIN REDUCTASE (NADPH)"/>
    <property type="match status" value="1"/>
</dbReference>
<dbReference type="InterPro" id="IPR036291">
    <property type="entry name" value="NAD(P)-bd_dom_sf"/>
</dbReference>
<accession>A0ABY8HXB8</accession>
<dbReference type="Gene3D" id="3.40.50.720">
    <property type="entry name" value="NAD(P)-binding Rossmann-like Domain"/>
    <property type="match status" value="1"/>
</dbReference>
<dbReference type="InterPro" id="IPR051606">
    <property type="entry name" value="Polyketide_Oxido-like"/>
</dbReference>
<evidence type="ECO:0000313" key="2">
    <source>
        <dbReference type="EMBL" id="WFR77246.1"/>
    </source>
</evidence>
<gene>
    <name evidence="2" type="ORF">P9875_16105</name>
</gene>
<dbReference type="Proteomes" id="UP001219584">
    <property type="component" value="Chromosome"/>
</dbReference>
<dbReference type="Pfam" id="PF13460">
    <property type="entry name" value="NAD_binding_10"/>
    <property type="match status" value="1"/>
</dbReference>
<dbReference type="EMBL" id="CP121464">
    <property type="protein sequence ID" value="WFR77246.1"/>
    <property type="molecule type" value="Genomic_DNA"/>
</dbReference>
<organism evidence="2 3">
    <name type="scientific">Janthinobacterium rivuli</name>
    <dbReference type="NCBI Taxonomy" id="2751478"/>
    <lineage>
        <taxon>Bacteria</taxon>
        <taxon>Pseudomonadati</taxon>
        <taxon>Pseudomonadota</taxon>
        <taxon>Betaproteobacteria</taxon>
        <taxon>Burkholderiales</taxon>
        <taxon>Oxalobacteraceae</taxon>
        <taxon>Janthinobacterium</taxon>
    </lineage>
</organism>
<sequence length="212" mass="22951">MKKILILGAGGQVAQWVIRALAGRDNIALTLLLRNPGKLPTPVPSNGTVLAGDVLDQALLRQTMPGHDLVYANLVGDDMEDQANSIIAAMQASGVERLIFVLSMGIYDEVPGKFGAWNNARLAEHLKPFRRAADAIEASGLAYTIVRPAWMTDEDEVDYELTTRHAPFKGTVVSRKSVADLIASIIDAPDLHPHANLGVNKPNTDGDKPYFM</sequence>
<dbReference type="PANTHER" id="PTHR43355:SF2">
    <property type="entry name" value="FLAVIN REDUCTASE (NADPH)"/>
    <property type="match status" value="1"/>
</dbReference>
<dbReference type="CDD" id="cd05267">
    <property type="entry name" value="SDR_a6"/>
    <property type="match status" value="1"/>
</dbReference>
<proteinExistence type="predicted"/>
<protein>
    <submittedName>
        <fullName evidence="2">SDR family oxidoreductase</fullName>
    </submittedName>
</protein>
<reference evidence="2 3" key="1">
    <citation type="submission" date="2023-04" db="EMBL/GenBank/DDBJ databases">
        <title>Nanopore sequencing of Janthinobacterium from water.</title>
        <authorList>
            <person name="Ciuchcinski K."/>
            <person name="Rokowska A."/>
            <person name="Dziewit L."/>
        </authorList>
    </citation>
    <scope>NUCLEOTIDE SEQUENCE [LARGE SCALE GENOMIC DNA]</scope>
    <source>
        <strain evidence="2 3">DEMB2</strain>
    </source>
</reference>
<name>A0ABY8HXB8_9BURK</name>
<dbReference type="InterPro" id="IPR016040">
    <property type="entry name" value="NAD(P)-bd_dom"/>
</dbReference>